<evidence type="ECO:0000313" key="3">
    <source>
        <dbReference type="Proteomes" id="UP000092444"/>
    </source>
</evidence>
<dbReference type="PROSITE" id="PS51257">
    <property type="entry name" value="PROKAR_LIPOPROTEIN"/>
    <property type="match status" value="1"/>
</dbReference>
<keyword evidence="1" id="KW-0472">Membrane</keyword>
<feature type="transmembrane region" description="Helical" evidence="1">
    <location>
        <begin position="64"/>
        <end position="81"/>
    </location>
</feature>
<dbReference type="VEuPathDB" id="VectorBase:GMOY002071"/>
<keyword evidence="1" id="KW-0812">Transmembrane</keyword>
<protein>
    <submittedName>
        <fullName evidence="2">Uncharacterized protein</fullName>
    </submittedName>
</protein>
<keyword evidence="3" id="KW-1185">Reference proteome</keyword>
<sequence>MTCRNSCYPMANLILIACLAILAVLITISLFLAGGYLWWRHKRSQLQFIEPTEDENSSSYSLKYVWAIYFFINILSEYIYARVPQAGVQDIYDVVTQPSKPPQPQQTQLTTTPANPLQNNLNRKLNGFLNLKTPLIG</sequence>
<proteinExistence type="predicted"/>
<reference evidence="2" key="1">
    <citation type="submission" date="2020-05" db="UniProtKB">
        <authorList>
            <consortium name="EnsemblMetazoa"/>
        </authorList>
    </citation>
    <scope>IDENTIFICATION</scope>
    <source>
        <strain evidence="2">Yale</strain>
    </source>
</reference>
<dbReference type="AlphaFoldDB" id="A0A1B0FEM9"/>
<dbReference type="EMBL" id="CCAG010014490">
    <property type="status" value="NOT_ANNOTATED_CDS"/>
    <property type="molecule type" value="Genomic_DNA"/>
</dbReference>
<evidence type="ECO:0000313" key="2">
    <source>
        <dbReference type="EnsemblMetazoa" id="GMOY002071-PA"/>
    </source>
</evidence>
<feature type="transmembrane region" description="Helical" evidence="1">
    <location>
        <begin position="12"/>
        <end position="39"/>
    </location>
</feature>
<keyword evidence="1" id="KW-1133">Transmembrane helix</keyword>
<dbReference type="STRING" id="37546.A0A1B0FEM9"/>
<evidence type="ECO:0000256" key="1">
    <source>
        <dbReference type="SAM" id="Phobius"/>
    </source>
</evidence>
<name>A0A1B0FEM9_GLOMM</name>
<organism evidence="2 3">
    <name type="scientific">Glossina morsitans morsitans</name>
    <name type="common">Savannah tsetse fly</name>
    <dbReference type="NCBI Taxonomy" id="37546"/>
    <lineage>
        <taxon>Eukaryota</taxon>
        <taxon>Metazoa</taxon>
        <taxon>Ecdysozoa</taxon>
        <taxon>Arthropoda</taxon>
        <taxon>Hexapoda</taxon>
        <taxon>Insecta</taxon>
        <taxon>Pterygota</taxon>
        <taxon>Neoptera</taxon>
        <taxon>Endopterygota</taxon>
        <taxon>Diptera</taxon>
        <taxon>Brachycera</taxon>
        <taxon>Muscomorpha</taxon>
        <taxon>Hippoboscoidea</taxon>
        <taxon>Glossinidae</taxon>
        <taxon>Glossina</taxon>
    </lineage>
</organism>
<accession>A0A1B0FEM9</accession>
<dbReference type="EnsemblMetazoa" id="GMOY002071-RA">
    <property type="protein sequence ID" value="GMOY002071-PA"/>
    <property type="gene ID" value="GMOY002071"/>
</dbReference>
<dbReference type="Proteomes" id="UP000092444">
    <property type="component" value="Unassembled WGS sequence"/>
</dbReference>